<reference evidence="1" key="1">
    <citation type="submission" date="2021-06" db="EMBL/GenBank/DDBJ databases">
        <title>Parelaphostrongylus tenuis whole genome reference sequence.</title>
        <authorList>
            <person name="Garwood T.J."/>
            <person name="Larsen P.A."/>
            <person name="Fountain-Jones N.M."/>
            <person name="Garbe J.R."/>
            <person name="Macchietto M.G."/>
            <person name="Kania S.A."/>
            <person name="Gerhold R.W."/>
            <person name="Richards J.E."/>
            <person name="Wolf T.M."/>
        </authorList>
    </citation>
    <scope>NUCLEOTIDE SEQUENCE</scope>
    <source>
        <strain evidence="1">MNPRO001-30</strain>
        <tissue evidence="1">Meninges</tissue>
    </source>
</reference>
<name>A0AAD5REF3_PARTN</name>
<evidence type="ECO:0000313" key="1">
    <source>
        <dbReference type="EMBL" id="KAJ1374784.1"/>
    </source>
</evidence>
<dbReference type="EMBL" id="JAHQIW010007486">
    <property type="protein sequence ID" value="KAJ1374784.1"/>
    <property type="molecule type" value="Genomic_DNA"/>
</dbReference>
<keyword evidence="2" id="KW-1185">Reference proteome</keyword>
<dbReference type="Proteomes" id="UP001196413">
    <property type="component" value="Unassembled WGS sequence"/>
</dbReference>
<comment type="caution">
    <text evidence="1">The sequence shown here is derived from an EMBL/GenBank/DDBJ whole genome shotgun (WGS) entry which is preliminary data.</text>
</comment>
<evidence type="ECO:0000313" key="2">
    <source>
        <dbReference type="Proteomes" id="UP001196413"/>
    </source>
</evidence>
<sequence length="182" mass="20503">MSVIMIKENAITATIDSPKELTQLTFIYIPKDGQKRPSYHLIHEQNRRTFVGDECEGKNRMQEARGICKMEQRISQPTVRMKGHSAVEGFRAVLHSILFDSIRPSGLQGGCGRIPTPPIYSNFAMKTCTVRAMKCTNAEASSNAFSFCYHELRGLCADGPIQMNFFKVLFSHSSKIGLYEFN</sequence>
<proteinExistence type="predicted"/>
<organism evidence="1 2">
    <name type="scientific">Parelaphostrongylus tenuis</name>
    <name type="common">Meningeal worm</name>
    <dbReference type="NCBI Taxonomy" id="148309"/>
    <lineage>
        <taxon>Eukaryota</taxon>
        <taxon>Metazoa</taxon>
        <taxon>Ecdysozoa</taxon>
        <taxon>Nematoda</taxon>
        <taxon>Chromadorea</taxon>
        <taxon>Rhabditida</taxon>
        <taxon>Rhabditina</taxon>
        <taxon>Rhabditomorpha</taxon>
        <taxon>Strongyloidea</taxon>
        <taxon>Metastrongylidae</taxon>
        <taxon>Parelaphostrongylus</taxon>
    </lineage>
</organism>
<gene>
    <name evidence="1" type="ORF">KIN20_037549</name>
</gene>
<accession>A0AAD5REF3</accession>
<dbReference type="AlphaFoldDB" id="A0AAD5REF3"/>
<protein>
    <submittedName>
        <fullName evidence="1">Uncharacterized protein</fullName>
    </submittedName>
</protein>